<dbReference type="Gene3D" id="3.30.420.10">
    <property type="entry name" value="Ribonuclease H-like superfamily/Ribonuclease H"/>
    <property type="match status" value="1"/>
</dbReference>
<dbReference type="Gene3D" id="2.40.70.10">
    <property type="entry name" value="Acid Proteases"/>
    <property type="match status" value="1"/>
</dbReference>
<dbReference type="SUPFAM" id="SSF50630">
    <property type="entry name" value="Acid proteases"/>
    <property type="match status" value="1"/>
</dbReference>
<dbReference type="Gene3D" id="3.10.10.10">
    <property type="entry name" value="HIV Type 1 Reverse Transcriptase, subunit A, domain 1"/>
    <property type="match status" value="1"/>
</dbReference>
<dbReference type="Gene3D" id="3.30.70.270">
    <property type="match status" value="2"/>
</dbReference>
<dbReference type="GO" id="GO:0004190">
    <property type="term" value="F:aspartic-type endopeptidase activity"/>
    <property type="evidence" value="ECO:0007669"/>
    <property type="project" value="UniProtKB-KW"/>
</dbReference>
<dbReference type="InterPro" id="IPR043128">
    <property type="entry name" value="Rev_trsase/Diguanyl_cyclase"/>
</dbReference>
<dbReference type="InterPro" id="IPR021109">
    <property type="entry name" value="Peptidase_aspartic_dom_sf"/>
</dbReference>
<keyword evidence="9" id="KW-0540">Nuclease</keyword>
<evidence type="ECO:0000256" key="8">
    <source>
        <dbReference type="ARBA" id="ARBA00022695"/>
    </source>
</evidence>
<dbReference type="GO" id="GO:0006310">
    <property type="term" value="P:DNA recombination"/>
    <property type="evidence" value="ECO:0007669"/>
    <property type="project" value="UniProtKB-KW"/>
</dbReference>
<keyword evidence="14" id="KW-0460">Magnesium</keyword>
<dbReference type="Pfam" id="PF00665">
    <property type="entry name" value="rve"/>
    <property type="match status" value="1"/>
</dbReference>
<feature type="compositionally biased region" description="Low complexity" evidence="24">
    <location>
        <begin position="360"/>
        <end position="382"/>
    </location>
</feature>
<evidence type="ECO:0000256" key="3">
    <source>
        <dbReference type="ARBA" id="ARBA00004496"/>
    </source>
</evidence>
<comment type="catalytic activity">
    <reaction evidence="1">
        <text>Endonucleolytic cleavage to 5'-phosphomonoester.</text>
        <dbReference type="EC" id="3.1.26.4"/>
    </reaction>
</comment>
<comment type="function">
    <text evidence="22">Reverse transcriptase/ribonuclease H (RT) is a multifunctional enzyme that catalyzes the conversion of the retro-elements RNA genome into dsDNA within the VLP. The enzyme displays a DNA polymerase activity that can copy either DNA or RNA templates, and a ribonuclease H (RNase H) activity that cleaves the RNA strand of RNA-DNA heteroduplexes during plus-strand synthesis and hydrolyzes RNA primers. The conversion leads to a linear dsDNA copy of the retrotransposon that includes long terminal repeats (LTRs) at both ends.</text>
</comment>
<dbReference type="InterPro" id="IPR024650">
    <property type="entry name" value="Peptidase_A2B"/>
</dbReference>
<dbReference type="SUPFAM" id="SSF53098">
    <property type="entry name" value="Ribonuclease H-like"/>
    <property type="match status" value="1"/>
</dbReference>
<dbReference type="CDD" id="cd05483">
    <property type="entry name" value="retropepsin_like_bacteria"/>
    <property type="match status" value="1"/>
</dbReference>
<keyword evidence="10" id="KW-0479">Metal-binding</keyword>
<dbReference type="InterPro" id="IPR041588">
    <property type="entry name" value="Integrase_H2C2"/>
</dbReference>
<evidence type="ECO:0000256" key="16">
    <source>
        <dbReference type="ARBA" id="ARBA00022908"/>
    </source>
</evidence>
<dbReference type="GO" id="GO:0046872">
    <property type="term" value="F:metal ion binding"/>
    <property type="evidence" value="ECO:0007669"/>
    <property type="project" value="UniProtKB-KW"/>
</dbReference>
<evidence type="ECO:0000259" key="26">
    <source>
        <dbReference type="PROSITE" id="PS50994"/>
    </source>
</evidence>
<dbReference type="EC" id="2.7.7.49" evidence="4"/>
<dbReference type="PROSITE" id="PS00141">
    <property type="entry name" value="ASP_PROTEASE"/>
    <property type="match status" value="1"/>
</dbReference>
<sequence>MENHMFRFNFQDDLDKITYFSDFLEGEAAQWYFALTRSGTRNSTFNEFLVRFQRKYYNSNAIDDVMDRMFNCCQTSSLITYNQEFGELASALPTDLFNERTRLNKYVNGLKPELKRMVRTFQPETLEDAMNIATNMAETPNSFKQTTRTSTLPYGASSYEPMEVDSIQTEPIEVDAIYKDLKNPRRQKLSSQERQLLMKLGICFRCRAGQHRANQCPNAVLPDSPEINCTLVQPLKITKSKKLTNTKAHLAPLIGNRKEIETIHEGNPIRLLLDTGAATSLISSVRAKTLRLQTYDTDPVTIRGATTNAQGIPCTQAAVFTFFHNVKRYDVPVYVGDQLHTDIIIGNPILDLYPELGLPDKMSPTTDTKTTDPKTPMKPTKPQRFWKSKPTRTPEKSQKLGQPKLPQLNHESSLPIDLIYTEDDRQVLKTRKKDHRSLNGYIIRVEAIDAQTPNHHDASSFHRLPPSLQAKYRHTVRNDLPRTALEMKEVSHEIDLKADARIPCIPPYRRTPKEEDQIVTIVNDLLEKGFIEPSKSPYSSPVVLVKKKDGSFRLCVDYRVLNEATIKDPFPLPRIEVLLAKIGKASIFSTLDLHSGYHQIPVKPEDVPKTAFTTHNGKYQYRVMPFGLVNAPSTFSRYMADIFRDLPFVLVYLDDILVISTSEKQHIEHLNTVLGRLQEHQLIAKEKKCQFLQTEVEFLGYHISEHCIRPIKGKCDAIHAIPPCKSIKDAQRFLGMINYYRRFIPHCSTIAHPLIDYAAKKTPWTTLQTNAFNELKRLLVAAPLLVPFCTEHSYRLTTDASKSGLGAVLEQMEGKKVVGVVGYFSKSLQGAQNNYPAGELELLGIIESLRHFKYLLHGKRFTLRTDHISLLALKNKTEPSIRLARWLDELAEYEIDLEYLKGPDNVVADTLSRNVPISSLATIPTLDPSTWSADIKNDVDLAAVRFALGGNSSHFDSLPKEIQRRVIRLRRSPQSTAKYGIERGTLYYEGRLCVPHHRQNEVLAVYHDHGLFGGHYGETITYQKIANKFYWPRMMASIRKYVKSCMQCQIMKNSSHQSQGLLLPLPVPKGRWLDISMDFATDLPTTQSGHDIILIVVCRFSKRAHLIPCAKTLDARGVIDLLYRFIFAYHGFPKTITSDRDTRLTAKLFREFTDRLGIKLTMSSSNHPQTDGQSERSIQTLNRLLRTYTNADHGLWDVLLPQIEYVYNSTPSQSSRLTPFEVDCGYIPMEPTINTETEISARSFGAVALTRHLKTITTLAKDALAIAQQRQEANHNRGRKKIGFKIGELVLLHRDAYHNTGRYWKAQPFFVGPFSVIKKINENAYELDLPITSKKHRVFNVKWLKKFIIREGTFYEQPPITGFARLRKCKTSQQ</sequence>
<dbReference type="CDD" id="cd01647">
    <property type="entry name" value="RT_LTR"/>
    <property type="match status" value="1"/>
</dbReference>
<dbReference type="GO" id="GO:0005634">
    <property type="term" value="C:nucleus"/>
    <property type="evidence" value="ECO:0007669"/>
    <property type="project" value="UniProtKB-SubCell"/>
</dbReference>
<dbReference type="Gene3D" id="1.10.340.70">
    <property type="match status" value="1"/>
</dbReference>
<dbReference type="OrthoDB" id="4488294at2759"/>
<dbReference type="GO" id="GO:0003677">
    <property type="term" value="F:DNA binding"/>
    <property type="evidence" value="ECO:0007669"/>
    <property type="project" value="UniProtKB-KW"/>
</dbReference>
<evidence type="ECO:0000313" key="27">
    <source>
        <dbReference type="EMBL" id="CCE91537.1"/>
    </source>
</evidence>
<evidence type="ECO:0000256" key="2">
    <source>
        <dbReference type="ARBA" id="ARBA00004123"/>
    </source>
</evidence>
<dbReference type="Pfam" id="PF00078">
    <property type="entry name" value="RVT_1"/>
    <property type="match status" value="1"/>
</dbReference>
<keyword evidence="28" id="KW-1185">Reference proteome</keyword>
<dbReference type="FunCoup" id="G8ZQQ0">
    <property type="interactions" value="35"/>
</dbReference>
<dbReference type="InterPro" id="IPR000477">
    <property type="entry name" value="RT_dom"/>
</dbReference>
<dbReference type="Proteomes" id="UP000005627">
    <property type="component" value="Chromosome 3"/>
</dbReference>
<dbReference type="PROSITE" id="PS50994">
    <property type="entry name" value="INTEGRASE"/>
    <property type="match status" value="1"/>
</dbReference>
<keyword evidence="12" id="KW-0255">Endonuclease</keyword>
<evidence type="ECO:0000256" key="22">
    <source>
        <dbReference type="ARBA" id="ARBA00025590"/>
    </source>
</evidence>
<evidence type="ECO:0000256" key="11">
    <source>
        <dbReference type="ARBA" id="ARBA00022750"/>
    </source>
</evidence>
<keyword evidence="13" id="KW-0378">Hydrolase</keyword>
<evidence type="ECO:0000256" key="15">
    <source>
        <dbReference type="ARBA" id="ARBA00022884"/>
    </source>
</evidence>
<gene>
    <name evidence="27" type="primary">TDEL0C06480</name>
    <name evidence="27" type="ORF">TDEL_0C06480</name>
</gene>
<dbReference type="Pfam" id="PF24626">
    <property type="entry name" value="SH3_Tf2-1"/>
    <property type="match status" value="1"/>
</dbReference>
<evidence type="ECO:0000259" key="25">
    <source>
        <dbReference type="PROSITE" id="PS50878"/>
    </source>
</evidence>
<keyword evidence="5" id="KW-0963">Cytoplasm</keyword>
<keyword evidence="16" id="KW-0229">DNA integration</keyword>
<dbReference type="FunFam" id="1.10.340.70:FF:000001">
    <property type="entry name" value="Retrovirus-related Pol polyprotein from transposon gypsy-like Protein"/>
    <property type="match status" value="1"/>
</dbReference>
<evidence type="ECO:0000256" key="17">
    <source>
        <dbReference type="ARBA" id="ARBA00022918"/>
    </source>
</evidence>
<dbReference type="GO" id="GO:0015074">
    <property type="term" value="P:DNA integration"/>
    <property type="evidence" value="ECO:0007669"/>
    <property type="project" value="UniProtKB-KW"/>
</dbReference>
<dbReference type="GO" id="GO:0003723">
    <property type="term" value="F:RNA binding"/>
    <property type="evidence" value="ECO:0007669"/>
    <property type="project" value="UniProtKB-KW"/>
</dbReference>
<dbReference type="GO" id="GO:0003887">
    <property type="term" value="F:DNA-directed DNA polymerase activity"/>
    <property type="evidence" value="ECO:0007669"/>
    <property type="project" value="UniProtKB-KW"/>
</dbReference>
<proteinExistence type="predicted"/>
<dbReference type="FunFam" id="3.10.10.10:FF:000007">
    <property type="entry name" value="Retrovirus-related Pol polyprotein from transposon 17.6-like Protein"/>
    <property type="match status" value="1"/>
</dbReference>
<name>G8ZQQ0_TORDE</name>
<evidence type="ECO:0000313" key="28">
    <source>
        <dbReference type="Proteomes" id="UP000005627"/>
    </source>
</evidence>
<evidence type="ECO:0000256" key="14">
    <source>
        <dbReference type="ARBA" id="ARBA00022842"/>
    </source>
</evidence>
<feature type="domain" description="Reverse transcriptase" evidence="25">
    <location>
        <begin position="526"/>
        <end position="703"/>
    </location>
</feature>
<evidence type="ECO:0000256" key="1">
    <source>
        <dbReference type="ARBA" id="ARBA00000077"/>
    </source>
</evidence>
<dbReference type="RefSeq" id="XP_003680748.1">
    <property type="nucleotide sequence ID" value="XM_003680700.1"/>
</dbReference>
<comment type="function">
    <text evidence="23">Integrase (IN) targets the VLP to the nucleus, where a subparticle preintegration complex (PIC) containing at least integrase and the newly synthesized dsDNA copy of the retrotransposon must transit the nuclear membrane. Once in the nucleus, integrase performs the integration of the dsDNA into the host genome.</text>
</comment>
<evidence type="ECO:0000256" key="9">
    <source>
        <dbReference type="ARBA" id="ARBA00022722"/>
    </source>
</evidence>
<organism evidence="27 28">
    <name type="scientific">Torulaspora delbrueckii</name>
    <name type="common">Yeast</name>
    <name type="synonym">Candida colliculosa</name>
    <dbReference type="NCBI Taxonomy" id="4950"/>
    <lineage>
        <taxon>Eukaryota</taxon>
        <taxon>Fungi</taxon>
        <taxon>Dikarya</taxon>
        <taxon>Ascomycota</taxon>
        <taxon>Saccharomycotina</taxon>
        <taxon>Saccharomycetes</taxon>
        <taxon>Saccharomycetales</taxon>
        <taxon>Saccharomycetaceae</taxon>
        <taxon>Torulaspora</taxon>
    </lineage>
</organism>
<dbReference type="InterPro" id="IPR056924">
    <property type="entry name" value="SH3_Tf2-1"/>
</dbReference>
<evidence type="ECO:0000256" key="21">
    <source>
        <dbReference type="ARBA" id="ARBA00023242"/>
    </source>
</evidence>
<dbReference type="Pfam" id="PF17917">
    <property type="entry name" value="RT_RNaseH"/>
    <property type="match status" value="1"/>
</dbReference>
<keyword evidence="18" id="KW-0239">DNA-directed DNA polymerase</keyword>
<keyword evidence="21" id="KW-0539">Nucleus</keyword>
<dbReference type="PANTHER" id="PTHR37984">
    <property type="entry name" value="PROTEIN CBG26694"/>
    <property type="match status" value="1"/>
</dbReference>
<keyword evidence="7" id="KW-0808">Transferase</keyword>
<dbReference type="GO" id="GO:0006508">
    <property type="term" value="P:proteolysis"/>
    <property type="evidence" value="ECO:0007669"/>
    <property type="project" value="UniProtKB-KW"/>
</dbReference>
<comment type="subcellular location">
    <subcellularLocation>
        <location evidence="3">Cytoplasm</location>
    </subcellularLocation>
    <subcellularLocation>
        <location evidence="2">Nucleus</location>
    </subcellularLocation>
</comment>
<dbReference type="Pfam" id="PF17921">
    <property type="entry name" value="Integrase_H2C2"/>
    <property type="match status" value="1"/>
</dbReference>
<dbReference type="InterPro" id="IPR001584">
    <property type="entry name" value="Integrase_cat-core"/>
</dbReference>
<dbReference type="STRING" id="1076872.G8ZQQ0"/>
<keyword evidence="20" id="KW-0233">DNA recombination</keyword>
<protein>
    <recommendedName>
        <fullName evidence="4">RNA-directed DNA polymerase</fullName>
        <ecNumber evidence="4">2.7.7.49</ecNumber>
    </recommendedName>
</protein>
<dbReference type="KEGG" id="tdl:TDEL_0C06480"/>
<evidence type="ECO:0000256" key="10">
    <source>
        <dbReference type="ARBA" id="ARBA00022723"/>
    </source>
</evidence>
<dbReference type="PROSITE" id="PS50878">
    <property type="entry name" value="RT_POL"/>
    <property type="match status" value="1"/>
</dbReference>
<dbReference type="CDD" id="cd09274">
    <property type="entry name" value="RNase_HI_RT_Ty3"/>
    <property type="match status" value="1"/>
</dbReference>
<evidence type="ECO:0000256" key="24">
    <source>
        <dbReference type="SAM" id="MobiDB-lite"/>
    </source>
</evidence>
<evidence type="ECO:0000256" key="18">
    <source>
        <dbReference type="ARBA" id="ARBA00022932"/>
    </source>
</evidence>
<dbReference type="PANTHER" id="PTHR37984:SF5">
    <property type="entry name" value="PROTEIN NYNRIN-LIKE"/>
    <property type="match status" value="1"/>
</dbReference>
<dbReference type="InterPro" id="IPR012337">
    <property type="entry name" value="RNaseH-like_sf"/>
</dbReference>
<dbReference type="InterPro" id="IPR041373">
    <property type="entry name" value="RT_RNaseH"/>
</dbReference>
<dbReference type="SUPFAM" id="SSF56672">
    <property type="entry name" value="DNA/RNA polymerases"/>
    <property type="match status" value="1"/>
</dbReference>
<dbReference type="eggNOG" id="KOG0017">
    <property type="taxonomic scope" value="Eukaryota"/>
</dbReference>
<dbReference type="InterPro" id="IPR001969">
    <property type="entry name" value="Aspartic_peptidase_AS"/>
</dbReference>
<feature type="region of interest" description="Disordered" evidence="24">
    <location>
        <begin position="360"/>
        <end position="408"/>
    </location>
</feature>
<dbReference type="GeneID" id="11502012"/>
<dbReference type="EMBL" id="HE616744">
    <property type="protein sequence ID" value="CCE91537.1"/>
    <property type="molecule type" value="Genomic_DNA"/>
</dbReference>
<evidence type="ECO:0000256" key="23">
    <source>
        <dbReference type="ARBA" id="ARBA00025615"/>
    </source>
</evidence>
<dbReference type="InterPro" id="IPR045358">
    <property type="entry name" value="Ty3_capsid"/>
</dbReference>
<evidence type="ECO:0000256" key="7">
    <source>
        <dbReference type="ARBA" id="ARBA00022679"/>
    </source>
</evidence>
<keyword evidence="15" id="KW-0694">RNA-binding</keyword>
<keyword evidence="17" id="KW-0695">RNA-directed DNA polymerase</keyword>
<feature type="domain" description="Integrase catalytic" evidence="26">
    <location>
        <begin position="1064"/>
        <end position="1227"/>
    </location>
</feature>
<dbReference type="Pfam" id="PF12384">
    <property type="entry name" value="Peptidase_A2B"/>
    <property type="match status" value="1"/>
</dbReference>
<evidence type="ECO:0000256" key="6">
    <source>
        <dbReference type="ARBA" id="ARBA00022670"/>
    </source>
</evidence>
<keyword evidence="6" id="KW-0645">Protease</keyword>
<dbReference type="Pfam" id="PF19259">
    <property type="entry name" value="Ty3_capsid"/>
    <property type="match status" value="1"/>
</dbReference>
<evidence type="ECO:0000256" key="13">
    <source>
        <dbReference type="ARBA" id="ARBA00022801"/>
    </source>
</evidence>
<reference evidence="27 28" key="1">
    <citation type="journal article" date="2011" name="Proc. Natl. Acad. Sci. U.S.A.">
        <title>Evolutionary erosion of yeast sex chromosomes by mating-type switching accidents.</title>
        <authorList>
            <person name="Gordon J.L."/>
            <person name="Armisen D."/>
            <person name="Proux-Wera E."/>
            <person name="Oheigeartaigh S.S."/>
            <person name="Byrne K.P."/>
            <person name="Wolfe K.H."/>
        </authorList>
    </citation>
    <scope>NUCLEOTIDE SEQUENCE [LARGE SCALE GENOMIC DNA]</scope>
    <source>
        <strain evidence="28">ATCC 10662 / CBS 1146 / NBRC 0425 / NCYC 2629 / NRRL Y-866</strain>
    </source>
</reference>
<dbReference type="InterPro" id="IPR034122">
    <property type="entry name" value="Retropepsin-like_bacterial"/>
</dbReference>
<keyword evidence="19" id="KW-0238">DNA-binding</keyword>
<dbReference type="InterPro" id="IPR050951">
    <property type="entry name" value="Retrovirus_Pol_polyprotein"/>
</dbReference>
<accession>G8ZQQ0</accession>
<dbReference type="GO" id="GO:0005737">
    <property type="term" value="C:cytoplasm"/>
    <property type="evidence" value="ECO:0007669"/>
    <property type="project" value="UniProtKB-SubCell"/>
</dbReference>
<dbReference type="InterPro" id="IPR043502">
    <property type="entry name" value="DNA/RNA_pol_sf"/>
</dbReference>
<evidence type="ECO:0000256" key="19">
    <source>
        <dbReference type="ARBA" id="ARBA00023125"/>
    </source>
</evidence>
<dbReference type="GO" id="GO:0003964">
    <property type="term" value="F:RNA-directed DNA polymerase activity"/>
    <property type="evidence" value="ECO:0007669"/>
    <property type="project" value="UniProtKB-KW"/>
</dbReference>
<evidence type="ECO:0000256" key="5">
    <source>
        <dbReference type="ARBA" id="ARBA00022490"/>
    </source>
</evidence>
<evidence type="ECO:0000256" key="12">
    <source>
        <dbReference type="ARBA" id="ARBA00022759"/>
    </source>
</evidence>
<dbReference type="GO" id="GO:0004523">
    <property type="term" value="F:RNA-DNA hybrid ribonuclease activity"/>
    <property type="evidence" value="ECO:0007669"/>
    <property type="project" value="UniProtKB-EC"/>
</dbReference>
<evidence type="ECO:0000256" key="4">
    <source>
        <dbReference type="ARBA" id="ARBA00012493"/>
    </source>
</evidence>
<evidence type="ECO:0000256" key="20">
    <source>
        <dbReference type="ARBA" id="ARBA00023172"/>
    </source>
</evidence>
<dbReference type="InParanoid" id="G8ZQQ0"/>
<dbReference type="InterPro" id="IPR036397">
    <property type="entry name" value="RNaseH_sf"/>
</dbReference>
<keyword evidence="11" id="KW-0064">Aspartyl protease</keyword>
<dbReference type="HOGENOM" id="CLU_000384_38_1_1"/>
<keyword evidence="8" id="KW-0548">Nucleotidyltransferase</keyword>